<dbReference type="AlphaFoldDB" id="A0A8D0FR39"/>
<reference evidence="2" key="2">
    <citation type="submission" date="2025-09" db="UniProtKB">
        <authorList>
            <consortium name="Ensembl"/>
        </authorList>
    </citation>
    <scope>IDENTIFICATION</scope>
</reference>
<dbReference type="Ensembl" id="ENSSOCT00000018325.1">
    <property type="protein sequence ID" value="ENSSOCP00000017864.1"/>
    <property type="gene ID" value="ENSSOCG00000013451.1"/>
</dbReference>
<sequence>MPEALGEESRRLTREQLFTMVAAASINFSSMICYSILGPFFPSEVNKQFSQLLFRLFSAC</sequence>
<evidence type="ECO:0000256" key="1">
    <source>
        <dbReference type="SAM" id="Phobius"/>
    </source>
</evidence>
<keyword evidence="1" id="KW-0812">Transmembrane</keyword>
<dbReference type="Proteomes" id="UP000694551">
    <property type="component" value="Unplaced"/>
</dbReference>
<organism evidence="2 3">
    <name type="scientific">Strix occidentalis caurina</name>
    <name type="common">northern spotted owl</name>
    <dbReference type="NCBI Taxonomy" id="311401"/>
    <lineage>
        <taxon>Eukaryota</taxon>
        <taxon>Metazoa</taxon>
        <taxon>Chordata</taxon>
        <taxon>Craniata</taxon>
        <taxon>Vertebrata</taxon>
        <taxon>Euteleostomi</taxon>
        <taxon>Archelosauria</taxon>
        <taxon>Archosauria</taxon>
        <taxon>Dinosauria</taxon>
        <taxon>Saurischia</taxon>
        <taxon>Theropoda</taxon>
        <taxon>Coelurosauria</taxon>
        <taxon>Aves</taxon>
        <taxon>Neognathae</taxon>
        <taxon>Neoaves</taxon>
        <taxon>Telluraves</taxon>
        <taxon>Strigiformes</taxon>
        <taxon>Strigidae</taxon>
        <taxon>Strix</taxon>
    </lineage>
</organism>
<accession>A0A8D0FR39</accession>
<keyword evidence="3" id="KW-1185">Reference proteome</keyword>
<evidence type="ECO:0000313" key="3">
    <source>
        <dbReference type="Proteomes" id="UP000694551"/>
    </source>
</evidence>
<protein>
    <submittedName>
        <fullName evidence="2">Uncharacterized protein</fullName>
    </submittedName>
</protein>
<reference evidence="2" key="1">
    <citation type="submission" date="2025-08" db="UniProtKB">
        <authorList>
            <consortium name="Ensembl"/>
        </authorList>
    </citation>
    <scope>IDENTIFICATION</scope>
</reference>
<name>A0A8D0FR39_STROC</name>
<evidence type="ECO:0000313" key="2">
    <source>
        <dbReference type="Ensembl" id="ENSSOCP00000017864.1"/>
    </source>
</evidence>
<proteinExistence type="predicted"/>
<keyword evidence="1" id="KW-0472">Membrane</keyword>
<feature type="transmembrane region" description="Helical" evidence="1">
    <location>
        <begin position="17"/>
        <end position="37"/>
    </location>
</feature>
<keyword evidence="1" id="KW-1133">Transmembrane helix</keyword>